<keyword evidence="1" id="KW-0812">Transmembrane</keyword>
<evidence type="ECO:0000256" key="1">
    <source>
        <dbReference type="SAM" id="Phobius"/>
    </source>
</evidence>
<dbReference type="AlphaFoldDB" id="A0A229P455"/>
<dbReference type="Pfam" id="PF11167">
    <property type="entry name" value="DUF2953"/>
    <property type="match status" value="1"/>
</dbReference>
<protein>
    <recommendedName>
        <fullName evidence="4">DUF2953 domain-containing protein</fullName>
    </recommendedName>
</protein>
<dbReference type="InterPro" id="IPR021338">
    <property type="entry name" value="DUF2953"/>
</dbReference>
<evidence type="ECO:0008006" key="4">
    <source>
        <dbReference type="Google" id="ProtNLM"/>
    </source>
</evidence>
<dbReference type="Proteomes" id="UP000215145">
    <property type="component" value="Unassembled WGS sequence"/>
</dbReference>
<comment type="caution">
    <text evidence="2">The sequence shown here is derived from an EMBL/GenBank/DDBJ whole genome shotgun (WGS) entry which is preliminary data.</text>
</comment>
<feature type="transmembrane region" description="Helical" evidence="1">
    <location>
        <begin position="44"/>
        <end position="66"/>
    </location>
</feature>
<evidence type="ECO:0000313" key="3">
    <source>
        <dbReference type="Proteomes" id="UP000215145"/>
    </source>
</evidence>
<keyword evidence="1" id="KW-0472">Membrane</keyword>
<accession>A0A229P455</accession>
<keyword evidence="1" id="KW-1133">Transmembrane helix</keyword>
<keyword evidence="3" id="KW-1185">Reference proteome</keyword>
<gene>
    <name evidence="2" type="ORF">CGZ75_08555</name>
</gene>
<proteinExistence type="predicted"/>
<dbReference type="EMBL" id="NMUQ01000001">
    <property type="protein sequence ID" value="OXM16695.1"/>
    <property type="molecule type" value="Genomic_DNA"/>
</dbReference>
<dbReference type="OrthoDB" id="1683589at2"/>
<evidence type="ECO:0000313" key="2">
    <source>
        <dbReference type="EMBL" id="OXM16695.1"/>
    </source>
</evidence>
<sequence>MGLESNLKSWRFFDLLGHTTSTCTHVHAVWTMPLKEVSFMPEHWLGWLVVVLLPIIAAAALTAVPIRAHAEGQRKHGDDNIVLNIRALFGLVKYKWEVPMMKLGGSGLKVEELSELDSGSLLHTGARKDEEIGFNKINLFLQHGWNLLKQTDHLTALVRKTMGKVKITRWEWKTTVGTGDAMWTAMATGMVWSFKTSALGVLSQLVRLQGEPAMEVQPEYRVACLETRFNCIAEISLGNAILAGLQLLVRMMRTEGGVRLWQNILFRA</sequence>
<reference evidence="2 3" key="1">
    <citation type="submission" date="2017-07" db="EMBL/GenBank/DDBJ databases">
        <title>Paenibacillus herberti R33 genome sequencing and assembly.</title>
        <authorList>
            <person name="Su W."/>
        </authorList>
    </citation>
    <scope>NUCLEOTIDE SEQUENCE [LARGE SCALE GENOMIC DNA]</scope>
    <source>
        <strain evidence="2 3">R33</strain>
    </source>
</reference>
<organism evidence="2 3">
    <name type="scientific">Paenibacillus herberti</name>
    <dbReference type="NCBI Taxonomy" id="1619309"/>
    <lineage>
        <taxon>Bacteria</taxon>
        <taxon>Bacillati</taxon>
        <taxon>Bacillota</taxon>
        <taxon>Bacilli</taxon>
        <taxon>Bacillales</taxon>
        <taxon>Paenibacillaceae</taxon>
        <taxon>Paenibacillus</taxon>
    </lineage>
</organism>
<name>A0A229P455_9BACL</name>